<feature type="domain" description="DUF222" evidence="2">
    <location>
        <begin position="20"/>
        <end position="267"/>
    </location>
</feature>
<sequence length="568" mass="61050">MFDRFVSGAASPGERVRAYARVENAACAARLSAMADLLEQTYAASGSAEREQWRCDNWSSVCAQIGAAQTLTSGMVNALLTNAVILRERLPKVSAVFAEGLITYLLVRTICQRTALVQDSAALQAIDAELAEQLWNWGAKSLSQTDADIDTLVLRHDPYAVRRVEDVVRTTGVTVHTDGATGVAHVDATVNATDGAAFDRRADLLARTVCDHDPRTLDQRRAAALGAMGFGWDRLPCMCEEPDCDAAARPPVGGVVIHVIGREAVLGDAGNGATADLAPDTDPASEPPTHPEPDAQGDPEAETDPEFETGGEGEVESGLVTDPPPTPRTGDLTAQRRALAGEPPPLLSKPLREYTLAHLIAELNSDPGEFSPASPGIVVGGPVLPATVVAQLAMHATIKKLIHPGQAPPEPRYRPSQTLADFVRGRDLSCRHPGCTRLIDDLDHTIPYPWGPTCASNLAGYCRQHHLLKTFWPGWSNVQYPDGTIVFTDPGGQTSTSYPGSRLLFPELSEPTAPVPVSGTPPPKHTAGLTMPKRRISRKEARRQRIDAERKRNAPWAEQYLRGSIPAF</sequence>
<reference evidence="3 4" key="1">
    <citation type="journal article" date="2015" name="Genome Biol. Evol.">
        <title>Characterization of Three Mycobacterium spp. with Potential Use in Bioremediation by Genome Sequencing and Comparative Genomics.</title>
        <authorList>
            <person name="Das S."/>
            <person name="Pettersson B.M."/>
            <person name="Behra P.R."/>
            <person name="Ramesh M."/>
            <person name="Dasgupta S."/>
            <person name="Bhattacharya A."/>
            <person name="Kirsebom L.A."/>
        </authorList>
    </citation>
    <scope>NUCLEOTIDE SEQUENCE [LARGE SCALE GENOMIC DNA]</scope>
    <source>
        <strain evidence="3 4">DSM 44219</strain>
    </source>
</reference>
<dbReference type="InterPro" id="IPR003615">
    <property type="entry name" value="HNH_nuc"/>
</dbReference>
<feature type="region of interest" description="Disordered" evidence="1">
    <location>
        <begin position="269"/>
        <end position="331"/>
    </location>
</feature>
<name>A0A0J6YAB4_MYCCU</name>
<dbReference type="Pfam" id="PF02720">
    <property type="entry name" value="DUF222"/>
    <property type="match status" value="2"/>
</dbReference>
<gene>
    <name evidence="3" type="ORF">MCHUDSM44219_05418</name>
</gene>
<accession>A0A0J6YAB4</accession>
<keyword evidence="4" id="KW-1185">Reference proteome</keyword>
<dbReference type="CDD" id="cd00085">
    <property type="entry name" value="HNHc"/>
    <property type="match status" value="1"/>
</dbReference>
<dbReference type="EMBL" id="JYNX01000087">
    <property type="protein sequence ID" value="KMO69866.1"/>
    <property type="molecule type" value="Genomic_DNA"/>
</dbReference>
<feature type="compositionally biased region" description="Basic residues" evidence="1">
    <location>
        <begin position="532"/>
        <end position="542"/>
    </location>
</feature>
<feature type="compositionally biased region" description="Acidic residues" evidence="1">
    <location>
        <begin position="295"/>
        <end position="315"/>
    </location>
</feature>
<evidence type="ECO:0000313" key="4">
    <source>
        <dbReference type="Proteomes" id="UP000036176"/>
    </source>
</evidence>
<organism evidence="3 4">
    <name type="scientific">Mycolicibacterium chubuense</name>
    <name type="common">Mycobacterium chubuense</name>
    <dbReference type="NCBI Taxonomy" id="1800"/>
    <lineage>
        <taxon>Bacteria</taxon>
        <taxon>Bacillati</taxon>
        <taxon>Actinomycetota</taxon>
        <taxon>Actinomycetes</taxon>
        <taxon>Mycobacteriales</taxon>
        <taxon>Mycobacteriaceae</taxon>
        <taxon>Mycolicibacterium</taxon>
    </lineage>
</organism>
<feature type="region of interest" description="Disordered" evidence="1">
    <location>
        <begin position="511"/>
        <end position="551"/>
    </location>
</feature>
<dbReference type="RefSeq" id="WP_048421283.1">
    <property type="nucleotide sequence ID" value="NZ_JYNX01000087.1"/>
</dbReference>
<dbReference type="OrthoDB" id="4775237at2"/>
<protein>
    <recommendedName>
        <fullName evidence="2">DUF222 domain-containing protein</fullName>
    </recommendedName>
</protein>
<dbReference type="PATRIC" id="fig|1800.3.peg.5456"/>
<proteinExistence type="predicted"/>
<evidence type="ECO:0000259" key="2">
    <source>
        <dbReference type="Pfam" id="PF02720"/>
    </source>
</evidence>
<evidence type="ECO:0000256" key="1">
    <source>
        <dbReference type="SAM" id="MobiDB-lite"/>
    </source>
</evidence>
<comment type="caution">
    <text evidence="3">The sequence shown here is derived from an EMBL/GenBank/DDBJ whole genome shotgun (WGS) entry which is preliminary data.</text>
</comment>
<dbReference type="AlphaFoldDB" id="A0A0J6YAB4"/>
<evidence type="ECO:0000313" key="3">
    <source>
        <dbReference type="EMBL" id="KMO69866.1"/>
    </source>
</evidence>
<dbReference type="InterPro" id="IPR003870">
    <property type="entry name" value="DUF222"/>
</dbReference>
<dbReference type="Proteomes" id="UP000036176">
    <property type="component" value="Unassembled WGS sequence"/>
</dbReference>
<feature type="compositionally biased region" description="Low complexity" evidence="1">
    <location>
        <begin position="273"/>
        <end position="284"/>
    </location>
</feature>
<feature type="domain" description="DUF222" evidence="2">
    <location>
        <begin position="376"/>
        <end position="427"/>
    </location>
</feature>